<dbReference type="Proteomes" id="UP000019151">
    <property type="component" value="Chromosome"/>
</dbReference>
<dbReference type="eggNOG" id="COG0515">
    <property type="taxonomic scope" value="Bacteria"/>
</dbReference>
<organism evidence="3 4">
    <name type="scientific">Gemmatirosa kalamazoonensis</name>
    <dbReference type="NCBI Taxonomy" id="861299"/>
    <lineage>
        <taxon>Bacteria</taxon>
        <taxon>Pseudomonadati</taxon>
        <taxon>Gemmatimonadota</taxon>
        <taxon>Gemmatimonadia</taxon>
        <taxon>Gemmatimonadales</taxon>
        <taxon>Gemmatimonadaceae</taxon>
        <taxon>Gemmatirosa</taxon>
    </lineage>
</organism>
<dbReference type="InterPro" id="IPR036388">
    <property type="entry name" value="WH-like_DNA-bd_sf"/>
</dbReference>
<dbReference type="InterPro" id="IPR051677">
    <property type="entry name" value="AfsR-DnrI-RedD_regulator"/>
</dbReference>
<gene>
    <name evidence="3" type="ORF">J421_1280</name>
</gene>
<dbReference type="Gene3D" id="1.25.40.10">
    <property type="entry name" value="Tetratricopeptide repeat domain"/>
    <property type="match status" value="2"/>
</dbReference>
<evidence type="ECO:0000313" key="4">
    <source>
        <dbReference type="Proteomes" id="UP000019151"/>
    </source>
</evidence>
<dbReference type="InterPro" id="IPR016032">
    <property type="entry name" value="Sig_transdc_resp-reg_C-effctor"/>
</dbReference>
<dbReference type="SUPFAM" id="SSF46894">
    <property type="entry name" value="C-terminal effector domain of the bipartite response regulators"/>
    <property type="match status" value="1"/>
</dbReference>
<dbReference type="STRING" id="861299.J421_1280"/>
<dbReference type="GO" id="GO:0003677">
    <property type="term" value="F:DNA binding"/>
    <property type="evidence" value="ECO:0007669"/>
    <property type="project" value="InterPro"/>
</dbReference>
<keyword evidence="4" id="KW-1185">Reference proteome</keyword>
<name>W0REE9_9BACT</name>
<sequence>MLRLRTLGGLSLDRDGVPVHAGMQRRVLALLAVLAAAGEDGISRDRLVTLFWPDAGEEQGRNSLRQALFRLRRDVRVEEPTLGSIDLRLNPTAISSDLAEFRAAVHGHRPEHAVTLYRGPFLDGFALSGAPQFERWVEEERARIRRRVLDTLDVLATEAEARGDCEVAAGWWRRLSVLDPLGARAALGLMRTLASAGDIPAALQHARVHDALMRQELDISPDPAVAALAERLRQREGETTPARRETPPRATTAAPPVPALPPVSVDASLPAPIGSATSARRRLLVPAAVVGAVALALTGSSAARLIAPSLGGPVDQATVVVAPFQVLDPHLGYWREGMVDVLSRNLDGAGPLRTVSPSVAIGRLPDRPERASVTALGRATGAGFAVFGDLIRSGADSVRVRAVVLDVSRSRVVAEVTRRDAITRMDRLTDSLTVAVLRVLSTRVALAAAREGSLGQFRSLDALKAFLLGEQHFRRTRWDSARVHYEAAVAADSTFALPLRRLGQVLAWQRVSTDPASAQYLLRAGALNHGLSPHDSLLVLADSLSAAATSTADALTAWRATRRLFATLDSAVARYPGDPEAWFQLGEAGYHFGFGPEVGQPEQRVLSHFDRAILLDSAFAPAYIHPVELALNLHGPDSAEGYATRYLALNPMEAAHRGVRLVIRLLDPQAAAAEETTRLLDTAATDALVSARTTLRRWPDPAETATRVGRLLAAGRPSDYPLFADVRFMRQRLAEQLAFRGHLAEAVTTLGPRDALIFAELAYLGAVPSTAARARFAAWTRSRPDLARHALAWWSANADTASIDAFERAARGSALAAYDEPAARAHRSLARGDSALALRELTMLPDTLCATCYLDRLTRARLLAAAGRARDALPVLREPLAAFLTPMEVVFAIERARVARLAGATTEAESACSFARAAWASADPAPRRLLDEACGSAAIAARPARAGS</sequence>
<evidence type="ECO:0000313" key="3">
    <source>
        <dbReference type="EMBL" id="AHG88817.1"/>
    </source>
</evidence>
<dbReference type="RefSeq" id="WP_025410343.1">
    <property type="nucleotide sequence ID" value="NZ_CP007128.1"/>
</dbReference>
<feature type="domain" description="Bacterial transcriptional activator" evidence="2">
    <location>
        <begin position="96"/>
        <end position="233"/>
    </location>
</feature>
<proteinExistence type="predicted"/>
<dbReference type="InParanoid" id="W0REE9"/>
<accession>W0REE9</accession>
<reference evidence="3 4" key="1">
    <citation type="journal article" date="2014" name="Genome Announc.">
        <title>Genome Sequence and Methylome of Soil Bacterium Gemmatirosa kalamazoonensis KBS708T, a Member of the Rarely Cultivated Gemmatimonadetes Phylum.</title>
        <authorList>
            <person name="Debruyn J.M."/>
            <person name="Radosevich M."/>
            <person name="Wommack K.E."/>
            <person name="Polson S.W."/>
            <person name="Hauser L.J."/>
            <person name="Fawaz M.N."/>
            <person name="Korlach J."/>
            <person name="Tsai Y.C."/>
        </authorList>
    </citation>
    <scope>NUCLEOTIDE SEQUENCE [LARGE SCALE GENOMIC DNA]</scope>
    <source>
        <strain evidence="3 4">KBS708</strain>
    </source>
</reference>
<dbReference type="HOGENOM" id="CLU_300115_0_0_0"/>
<evidence type="ECO:0000259" key="2">
    <source>
        <dbReference type="SMART" id="SM01043"/>
    </source>
</evidence>
<dbReference type="EMBL" id="CP007128">
    <property type="protein sequence ID" value="AHG88817.1"/>
    <property type="molecule type" value="Genomic_DNA"/>
</dbReference>
<dbReference type="InterPro" id="IPR011990">
    <property type="entry name" value="TPR-like_helical_dom_sf"/>
</dbReference>
<dbReference type="eggNOG" id="COG3629">
    <property type="taxonomic scope" value="Bacteria"/>
</dbReference>
<dbReference type="KEGG" id="gba:J421_1280"/>
<protein>
    <submittedName>
        <fullName evidence="3">Transcriptional activator domain-containing protein</fullName>
    </submittedName>
</protein>
<dbReference type="AlphaFoldDB" id="W0REE9"/>
<evidence type="ECO:0000256" key="1">
    <source>
        <dbReference type="SAM" id="MobiDB-lite"/>
    </source>
</evidence>
<dbReference type="PANTHER" id="PTHR35807">
    <property type="entry name" value="TRANSCRIPTIONAL REGULATOR REDD-RELATED"/>
    <property type="match status" value="1"/>
</dbReference>
<dbReference type="GO" id="GO:0006355">
    <property type="term" value="P:regulation of DNA-templated transcription"/>
    <property type="evidence" value="ECO:0007669"/>
    <property type="project" value="InterPro"/>
</dbReference>
<dbReference type="OrthoDB" id="27092at2"/>
<dbReference type="SMART" id="SM01043">
    <property type="entry name" value="BTAD"/>
    <property type="match status" value="1"/>
</dbReference>
<dbReference type="SUPFAM" id="SSF48452">
    <property type="entry name" value="TPR-like"/>
    <property type="match status" value="2"/>
</dbReference>
<dbReference type="Pfam" id="PF03704">
    <property type="entry name" value="BTAD"/>
    <property type="match status" value="1"/>
</dbReference>
<dbReference type="SUPFAM" id="SSF52964">
    <property type="entry name" value="TolB, N-terminal domain"/>
    <property type="match status" value="1"/>
</dbReference>
<feature type="compositionally biased region" description="Basic and acidic residues" evidence="1">
    <location>
        <begin position="232"/>
        <end position="247"/>
    </location>
</feature>
<dbReference type="Gene3D" id="1.10.10.10">
    <property type="entry name" value="Winged helix-like DNA-binding domain superfamily/Winged helix DNA-binding domain"/>
    <property type="match status" value="1"/>
</dbReference>
<dbReference type="InterPro" id="IPR005158">
    <property type="entry name" value="BTAD"/>
</dbReference>
<feature type="region of interest" description="Disordered" evidence="1">
    <location>
        <begin position="232"/>
        <end position="260"/>
    </location>
</feature>